<dbReference type="EMBL" id="FZOF01000010">
    <property type="protein sequence ID" value="SNS89578.1"/>
    <property type="molecule type" value="Genomic_DNA"/>
</dbReference>
<sequence>MDLDLVPPVGVGPLRIGMAREAADDALASFRDPAAVSESDRPGQHVFRPSGLMISIQCSRGVLEAVELGSPVTPADRVLFRGVDVFGLPAREVVRRMREHTAIDEDPDEPASFVAPDLLLGFWRPFAADDDPDEEQGHYFSSVLLAEPGYYDTPDQALERSRASAGR</sequence>
<dbReference type="Proteomes" id="UP000198280">
    <property type="component" value="Unassembled WGS sequence"/>
</dbReference>
<accession>A0A239I8E2</accession>
<evidence type="ECO:0000313" key="1">
    <source>
        <dbReference type="EMBL" id="SNS89578.1"/>
    </source>
</evidence>
<dbReference type="AlphaFoldDB" id="A0A239I8E2"/>
<dbReference type="OrthoDB" id="3870503at2"/>
<reference evidence="1 2" key="1">
    <citation type="submission" date="2017-06" db="EMBL/GenBank/DDBJ databases">
        <authorList>
            <person name="Kim H.J."/>
            <person name="Triplett B.A."/>
        </authorList>
    </citation>
    <scope>NUCLEOTIDE SEQUENCE [LARGE SCALE GENOMIC DNA]</scope>
    <source>
        <strain evidence="1 2">CGMCC 4.1858</strain>
    </source>
</reference>
<name>A0A239I8E2_9ACTN</name>
<organism evidence="1 2">
    <name type="scientific">Actinacidiphila glaucinigra</name>
    <dbReference type="NCBI Taxonomy" id="235986"/>
    <lineage>
        <taxon>Bacteria</taxon>
        <taxon>Bacillati</taxon>
        <taxon>Actinomycetota</taxon>
        <taxon>Actinomycetes</taxon>
        <taxon>Kitasatosporales</taxon>
        <taxon>Streptomycetaceae</taxon>
        <taxon>Actinacidiphila</taxon>
    </lineage>
</organism>
<evidence type="ECO:0000313" key="2">
    <source>
        <dbReference type="Proteomes" id="UP000198280"/>
    </source>
</evidence>
<gene>
    <name evidence="1" type="ORF">SAMN05216252_11028</name>
</gene>
<dbReference type="RefSeq" id="WP_089225486.1">
    <property type="nucleotide sequence ID" value="NZ_FZOF01000010.1"/>
</dbReference>
<proteinExistence type="predicted"/>
<keyword evidence="2" id="KW-1185">Reference proteome</keyword>
<protein>
    <submittedName>
        <fullName evidence="1">Uncharacterized protein</fullName>
    </submittedName>
</protein>